<protein>
    <submittedName>
        <fullName evidence="1">Panthothenate kinase</fullName>
    </submittedName>
</protein>
<dbReference type="PANTHER" id="PTHR10285">
    <property type="entry name" value="URIDINE KINASE"/>
    <property type="match status" value="1"/>
</dbReference>
<dbReference type="EMBL" id="FNKO01000002">
    <property type="protein sequence ID" value="SDQ70913.1"/>
    <property type="molecule type" value="Genomic_DNA"/>
</dbReference>
<dbReference type="SUPFAM" id="SSF52540">
    <property type="entry name" value="P-loop containing nucleoside triphosphate hydrolases"/>
    <property type="match status" value="1"/>
</dbReference>
<proteinExistence type="predicted"/>
<keyword evidence="1" id="KW-0808">Transferase</keyword>
<sequence>MSEREGRACAGTAREPAVHEGGLDELAERALALVSDGRRRILGIAGPPAAGKGRVADLLIERLGEQAVLVPMDGFHLAGAELRRLGIQHRKGAPDTFDAEGYVALLRRLRAAEDEVVYAPEFHREVEESYAGAVAVGREVPLVITEGNYLLLDRGPWGRVRGLLDECWFLEPDDRKRVNRLIGRHVRHGMSRSRAREWVQRSDERNAALVADTRNSADLVIRGDPE</sequence>
<evidence type="ECO:0000313" key="2">
    <source>
        <dbReference type="Proteomes" id="UP000199301"/>
    </source>
</evidence>
<dbReference type="OrthoDB" id="3192509at2"/>
<dbReference type="STRING" id="995062.SAMN04489718_1875"/>
<dbReference type="GO" id="GO:0016301">
    <property type="term" value="F:kinase activity"/>
    <property type="evidence" value="ECO:0007669"/>
    <property type="project" value="UniProtKB-KW"/>
</dbReference>
<dbReference type="NCBIfam" id="NF006743">
    <property type="entry name" value="PRK09270.1-2"/>
    <property type="match status" value="1"/>
</dbReference>
<dbReference type="InterPro" id="IPR027417">
    <property type="entry name" value="P-loop_NTPase"/>
</dbReference>
<keyword evidence="2" id="KW-1185">Reference proteome</keyword>
<dbReference type="Proteomes" id="UP000199301">
    <property type="component" value="Unassembled WGS sequence"/>
</dbReference>
<gene>
    <name evidence="1" type="ORF">SAMN04489718_1875</name>
</gene>
<evidence type="ECO:0000313" key="1">
    <source>
        <dbReference type="EMBL" id="SDQ70913.1"/>
    </source>
</evidence>
<keyword evidence="1" id="KW-0418">Kinase</keyword>
<organism evidence="1 2">
    <name type="scientific">Actinopolyspora saharensis</name>
    <dbReference type="NCBI Taxonomy" id="995062"/>
    <lineage>
        <taxon>Bacteria</taxon>
        <taxon>Bacillati</taxon>
        <taxon>Actinomycetota</taxon>
        <taxon>Actinomycetes</taxon>
        <taxon>Actinopolysporales</taxon>
        <taxon>Actinopolysporaceae</taxon>
        <taxon>Actinopolyspora</taxon>
    </lineage>
</organism>
<dbReference type="RefSeq" id="WP_092523014.1">
    <property type="nucleotide sequence ID" value="NZ_FNKO01000002.1"/>
</dbReference>
<accession>A0A1H1D359</accession>
<dbReference type="AlphaFoldDB" id="A0A1H1D359"/>
<name>A0A1H1D359_9ACTN</name>
<reference evidence="2" key="1">
    <citation type="submission" date="2016-10" db="EMBL/GenBank/DDBJ databases">
        <authorList>
            <person name="Varghese N."/>
            <person name="Submissions S."/>
        </authorList>
    </citation>
    <scope>NUCLEOTIDE SEQUENCE [LARGE SCALE GENOMIC DNA]</scope>
    <source>
        <strain evidence="2">DSM 45459</strain>
    </source>
</reference>
<dbReference type="Gene3D" id="3.40.50.300">
    <property type="entry name" value="P-loop containing nucleotide triphosphate hydrolases"/>
    <property type="match status" value="1"/>
</dbReference>